<evidence type="ECO:0000256" key="3">
    <source>
        <dbReference type="ARBA" id="ARBA00022452"/>
    </source>
</evidence>
<keyword evidence="13" id="KW-0732">Signal</keyword>
<dbReference type="Gene3D" id="2.40.170.20">
    <property type="entry name" value="TonB-dependent receptor, beta-barrel domain"/>
    <property type="match status" value="2"/>
</dbReference>
<dbReference type="Pfam" id="PF00593">
    <property type="entry name" value="TonB_dep_Rec_b-barrel"/>
    <property type="match status" value="1"/>
</dbReference>
<dbReference type="RefSeq" id="WP_380605312.1">
    <property type="nucleotide sequence ID" value="NZ_JBHSDU010000015.1"/>
</dbReference>
<feature type="domain" description="TonB-dependent receptor plug" evidence="15">
    <location>
        <begin position="43"/>
        <end position="154"/>
    </location>
</feature>
<keyword evidence="4" id="KW-0410">Iron transport</keyword>
<keyword evidence="5 11" id="KW-0812">Transmembrane</keyword>
<evidence type="ECO:0000256" key="13">
    <source>
        <dbReference type="SAM" id="SignalP"/>
    </source>
</evidence>
<evidence type="ECO:0000256" key="8">
    <source>
        <dbReference type="ARBA" id="ARBA00023077"/>
    </source>
</evidence>
<dbReference type="InterPro" id="IPR036942">
    <property type="entry name" value="Beta-barrel_TonB_sf"/>
</dbReference>
<protein>
    <submittedName>
        <fullName evidence="16">TonB-dependent receptor</fullName>
    </submittedName>
</protein>
<proteinExistence type="inferred from homology"/>
<comment type="subcellular location">
    <subcellularLocation>
        <location evidence="1 11">Cell outer membrane</location>
        <topology evidence="1 11">Multi-pass membrane protein</topology>
    </subcellularLocation>
</comment>
<evidence type="ECO:0000256" key="4">
    <source>
        <dbReference type="ARBA" id="ARBA00022496"/>
    </source>
</evidence>
<evidence type="ECO:0000313" key="16">
    <source>
        <dbReference type="EMBL" id="MFC4314268.1"/>
    </source>
</evidence>
<evidence type="ECO:0000256" key="5">
    <source>
        <dbReference type="ARBA" id="ARBA00022692"/>
    </source>
</evidence>
<dbReference type="PANTHER" id="PTHR32552:SF81">
    <property type="entry name" value="TONB-DEPENDENT OUTER MEMBRANE RECEPTOR"/>
    <property type="match status" value="1"/>
</dbReference>
<dbReference type="Proteomes" id="UP001595904">
    <property type="component" value="Unassembled WGS sequence"/>
</dbReference>
<keyword evidence="9 11" id="KW-0472">Membrane</keyword>
<evidence type="ECO:0000256" key="10">
    <source>
        <dbReference type="ARBA" id="ARBA00023237"/>
    </source>
</evidence>
<evidence type="ECO:0000259" key="14">
    <source>
        <dbReference type="Pfam" id="PF00593"/>
    </source>
</evidence>
<organism evidence="16 17">
    <name type="scientific">Steroidobacter flavus</name>
    <dbReference type="NCBI Taxonomy" id="1842136"/>
    <lineage>
        <taxon>Bacteria</taxon>
        <taxon>Pseudomonadati</taxon>
        <taxon>Pseudomonadota</taxon>
        <taxon>Gammaproteobacteria</taxon>
        <taxon>Steroidobacterales</taxon>
        <taxon>Steroidobacteraceae</taxon>
        <taxon>Steroidobacter</taxon>
    </lineage>
</organism>
<accession>A0ABV8T5M3</accession>
<feature type="signal peptide" evidence="13">
    <location>
        <begin position="1"/>
        <end position="20"/>
    </location>
</feature>
<keyword evidence="8 12" id="KW-0798">TonB box</keyword>
<keyword evidence="2 11" id="KW-0813">Transport</keyword>
<evidence type="ECO:0000256" key="7">
    <source>
        <dbReference type="ARBA" id="ARBA00023065"/>
    </source>
</evidence>
<evidence type="ECO:0000256" key="11">
    <source>
        <dbReference type="PROSITE-ProRule" id="PRU01360"/>
    </source>
</evidence>
<feature type="chain" id="PRO_5046045420" evidence="13">
    <location>
        <begin position="21"/>
        <end position="755"/>
    </location>
</feature>
<dbReference type="PANTHER" id="PTHR32552">
    <property type="entry name" value="FERRICHROME IRON RECEPTOR-RELATED"/>
    <property type="match status" value="1"/>
</dbReference>
<evidence type="ECO:0000256" key="6">
    <source>
        <dbReference type="ARBA" id="ARBA00023004"/>
    </source>
</evidence>
<keyword evidence="7" id="KW-0406">Ion transport</keyword>
<evidence type="ECO:0000256" key="9">
    <source>
        <dbReference type="ARBA" id="ARBA00023136"/>
    </source>
</evidence>
<dbReference type="EMBL" id="JBHSDU010000015">
    <property type="protein sequence ID" value="MFC4314268.1"/>
    <property type="molecule type" value="Genomic_DNA"/>
</dbReference>
<evidence type="ECO:0000256" key="12">
    <source>
        <dbReference type="RuleBase" id="RU003357"/>
    </source>
</evidence>
<dbReference type="InterPro" id="IPR012910">
    <property type="entry name" value="Plug_dom"/>
</dbReference>
<dbReference type="InterPro" id="IPR039426">
    <property type="entry name" value="TonB-dep_rcpt-like"/>
</dbReference>
<reference evidence="17" key="1">
    <citation type="journal article" date="2019" name="Int. J. Syst. Evol. Microbiol.">
        <title>The Global Catalogue of Microorganisms (GCM) 10K type strain sequencing project: providing services to taxonomists for standard genome sequencing and annotation.</title>
        <authorList>
            <consortium name="The Broad Institute Genomics Platform"/>
            <consortium name="The Broad Institute Genome Sequencing Center for Infectious Disease"/>
            <person name="Wu L."/>
            <person name="Ma J."/>
        </authorList>
    </citation>
    <scope>NUCLEOTIDE SEQUENCE [LARGE SCALE GENOMIC DNA]</scope>
    <source>
        <strain evidence="17">CGMCC 1.10759</strain>
    </source>
</reference>
<keyword evidence="17" id="KW-1185">Reference proteome</keyword>
<dbReference type="Pfam" id="PF07715">
    <property type="entry name" value="Plug"/>
    <property type="match status" value="1"/>
</dbReference>
<evidence type="ECO:0000313" key="17">
    <source>
        <dbReference type="Proteomes" id="UP001595904"/>
    </source>
</evidence>
<name>A0ABV8T5M3_9GAMM</name>
<comment type="similarity">
    <text evidence="11 12">Belongs to the TonB-dependent receptor family.</text>
</comment>
<comment type="caution">
    <text evidence="16">The sequence shown here is derived from an EMBL/GenBank/DDBJ whole genome shotgun (WGS) entry which is preliminary data.</text>
</comment>
<dbReference type="SUPFAM" id="SSF56935">
    <property type="entry name" value="Porins"/>
    <property type="match status" value="1"/>
</dbReference>
<keyword evidence="3 11" id="KW-1134">Transmembrane beta strand</keyword>
<keyword evidence="10 11" id="KW-0998">Cell outer membrane</keyword>
<dbReference type="InterPro" id="IPR000531">
    <property type="entry name" value="Beta-barrel_TonB"/>
</dbReference>
<keyword evidence="6" id="KW-0408">Iron</keyword>
<gene>
    <name evidence="16" type="ORF">ACFPN2_34710</name>
</gene>
<sequence length="755" mass="81404">MRISLALLAAVPGLVNLASAAEAEGGFQLEEVVVTATKHAEPLLNVPIAVTAITAQDILSKGITQYADILSSVPGVYYEDAGPGDTTIRIRGISPGGGGTPPTVATYFGEIPMSAQGGGNLGQHATPRFVDIDRVEVLRGPQGTVFGANALAGAVRVIPAAPDLKDYQFNVGTRGFATAHSDDMSYHVEGMVNLPLVEDQFALRLVGYKDDIAGYIDNKTPAQAPSDYSFYVGALTGGAVNVPPGTLMTPATGALNKKDINSTDTTGGRLSAAWQVNDRLRLDLMVATQDAEMDGESSVTPGSYEIVRSSDYFANGYTSEDLDLGGLTIRYDWDNVSLISATSQTKLTMARLNDAAELLPPAAWLFQEKREAEAFTQEIRLQSRGEGAFRWTVGAFYLDQETDGRQHIRDLGCEQTPTCLPLLFTNGAQNYPLDLTFHLFEKQKAVFVDTSYEFAPRWTLGLGARYLEEDIGVKLGSTGILAPPPGASNGGEDSASKFNPAASVTFKPTDDLTLYVQAAEGFRSGVANQALPQSCRDQAAQMGLTLQAVTEPDTIRNYELGFKSRLGDGRVNLNVAAYRLEWKDIPGSVLFDCAFSNLVNAGDATGEGVEFELVGRLSESWKVNLAASYNDLTYDDNVLPAIGAPGDRVVGSPAKNYSAGLEYGFDLSERWAGWARADWAYVGSLRSELSSLPIESYDTVNVRFGLVQESVSIELFGRNITDEQGITRIEPLPFGGDYVLIRPREVGIEVRYRYK</sequence>
<evidence type="ECO:0000259" key="15">
    <source>
        <dbReference type="Pfam" id="PF07715"/>
    </source>
</evidence>
<feature type="domain" description="TonB-dependent receptor-like beta-barrel" evidence="14">
    <location>
        <begin position="290"/>
        <end position="719"/>
    </location>
</feature>
<dbReference type="PROSITE" id="PS52016">
    <property type="entry name" value="TONB_DEPENDENT_REC_3"/>
    <property type="match status" value="1"/>
</dbReference>
<evidence type="ECO:0000256" key="1">
    <source>
        <dbReference type="ARBA" id="ARBA00004571"/>
    </source>
</evidence>
<keyword evidence="16" id="KW-0675">Receptor</keyword>
<evidence type="ECO:0000256" key="2">
    <source>
        <dbReference type="ARBA" id="ARBA00022448"/>
    </source>
</evidence>